<dbReference type="Pfam" id="PF04230">
    <property type="entry name" value="PS_pyruv_trans"/>
    <property type="match status" value="1"/>
</dbReference>
<dbReference type="EMBL" id="LKTP01000023">
    <property type="protein sequence ID" value="KRG28437.1"/>
    <property type="molecule type" value="Genomic_DNA"/>
</dbReference>
<dbReference type="AlphaFoldDB" id="A0A0Q9Z671"/>
<name>A0A0Q9Z671_9FLAO</name>
<organism evidence="2 3">
    <name type="scientific">Salegentibacter mishustinae</name>
    <dbReference type="NCBI Taxonomy" id="270918"/>
    <lineage>
        <taxon>Bacteria</taxon>
        <taxon>Pseudomonadati</taxon>
        <taxon>Bacteroidota</taxon>
        <taxon>Flavobacteriia</taxon>
        <taxon>Flavobacteriales</taxon>
        <taxon>Flavobacteriaceae</taxon>
        <taxon>Salegentibacter</taxon>
    </lineage>
</organism>
<evidence type="ECO:0000313" key="2">
    <source>
        <dbReference type="EMBL" id="KRG28437.1"/>
    </source>
</evidence>
<sequence>MKNKKRNSFQGKEIPLFYWSEIKFIFREKENYGDLLSKYLVEKISGKSVKFVHPKKQPWYKRNKTNFLAVGSILHHADKNSIVWGSGIIDHEQEIAEADFRAVRGPQTREFLLKLGYHCPKVYGDPVLLLPKYYNPQVERKYKIGIVPHYHDYKKAVELFQHESGIKVIDLLTMDVEETTREILSCKNIISSSLHGLIVAHTYKIPALWVEFSDKIFGNGIKYQDYFKSLKIKYYKADFIETGKSVEELLQLMQGKPLLPEQKKLKKVQEGLLDSCPFH</sequence>
<gene>
    <name evidence="2" type="ORF">APR42_06570</name>
</gene>
<dbReference type="STRING" id="270918.APR42_06570"/>
<keyword evidence="3" id="KW-1185">Reference proteome</keyword>
<accession>A0A0Q9Z671</accession>
<feature type="domain" description="Polysaccharide pyruvyl transferase" evidence="1">
    <location>
        <begin position="31"/>
        <end position="211"/>
    </location>
</feature>
<proteinExistence type="predicted"/>
<dbReference type="InterPro" id="IPR007345">
    <property type="entry name" value="Polysacch_pyruvyl_Trfase"/>
</dbReference>
<reference evidence="2" key="1">
    <citation type="submission" date="2015-10" db="EMBL/GenBank/DDBJ databases">
        <title>Draft genome sequence of Salegentibacter mishustinae KCTC 12263.</title>
        <authorList>
            <person name="Lin W."/>
            <person name="Zheng Q."/>
        </authorList>
    </citation>
    <scope>NUCLEOTIDE SEQUENCE [LARGE SCALE GENOMIC DNA]</scope>
    <source>
        <strain evidence="2">KCTC 12263</strain>
    </source>
</reference>
<protein>
    <submittedName>
        <fullName evidence="2">Exosortase</fullName>
    </submittedName>
</protein>
<evidence type="ECO:0000259" key="1">
    <source>
        <dbReference type="Pfam" id="PF04230"/>
    </source>
</evidence>
<dbReference type="RefSeq" id="WP_057482109.1">
    <property type="nucleotide sequence ID" value="NZ_BMWR01000001.1"/>
</dbReference>
<comment type="caution">
    <text evidence="2">The sequence shown here is derived from an EMBL/GenBank/DDBJ whole genome shotgun (WGS) entry which is preliminary data.</text>
</comment>
<dbReference type="Proteomes" id="UP000051643">
    <property type="component" value="Unassembled WGS sequence"/>
</dbReference>
<evidence type="ECO:0000313" key="3">
    <source>
        <dbReference type="Proteomes" id="UP000051643"/>
    </source>
</evidence>